<dbReference type="EMBL" id="LXNG01000045">
    <property type="protein sequence ID" value="OAG66016.1"/>
    <property type="molecule type" value="Genomic_DNA"/>
</dbReference>
<gene>
    <name evidence="2" type="ORF">A7D17_06070</name>
    <name evidence="1" type="ORF">VB146_03610</name>
</gene>
<reference evidence="2 3" key="1">
    <citation type="submission" date="2016-05" db="EMBL/GenBank/DDBJ databases">
        <title>Pathogenic, phenotypic and molecular characterisation of Xanthomonas nasturtii sp. nov. and Xanthomonas floridensis sp. nov., new species of Xanthomonas associated with watercress production in Florida.</title>
        <authorList>
            <person name="Vicente J.G."/>
            <person name="Rothwell S."/>
            <person name="Holub E.B."/>
            <person name="Studholme D.J."/>
        </authorList>
    </citation>
    <scope>NUCLEOTIDE SEQUENCE [LARGE SCALE GENOMIC DNA]</scope>
    <source>
        <strain evidence="2 3">WHRI 8848</strain>
    </source>
</reference>
<dbReference type="AlphaFoldDB" id="A0A1A9M7Y9"/>
<reference evidence="1 4" key="2">
    <citation type="submission" date="2023-12" db="EMBL/GenBank/DDBJ databases">
        <title>Genome sequencing of Xanthomonas floridensis.</title>
        <authorList>
            <person name="Greer S."/>
            <person name="Harrison J."/>
            <person name="Grant M."/>
            <person name="Vicente J."/>
            <person name="Studholme D."/>
        </authorList>
    </citation>
    <scope>NUCLEOTIDE SEQUENCE [LARGE SCALE GENOMIC DNA]</scope>
    <source>
        <strain evidence="1 4">WHRI 8848</strain>
    </source>
</reference>
<comment type="caution">
    <text evidence="2">The sequence shown here is derived from an EMBL/GenBank/DDBJ whole genome shotgun (WGS) entry which is preliminary data.</text>
</comment>
<protein>
    <submittedName>
        <fullName evidence="2">Uncharacterized protein</fullName>
    </submittedName>
</protein>
<dbReference type="Proteomes" id="UP001303614">
    <property type="component" value="Unassembled WGS sequence"/>
</dbReference>
<evidence type="ECO:0000313" key="3">
    <source>
        <dbReference type="Proteomes" id="UP000077659"/>
    </source>
</evidence>
<evidence type="ECO:0000313" key="4">
    <source>
        <dbReference type="Proteomes" id="UP001303614"/>
    </source>
</evidence>
<evidence type="ECO:0000313" key="2">
    <source>
        <dbReference type="EMBL" id="OAG66016.1"/>
    </source>
</evidence>
<sequence>MLKISMRGTTLAFLPIVPFGAIGSTTAQQSLIRGMGERLPAGKANVSLSPLFKVYVFEKAGLKFVQINSVKDDVLTLLSVAPGAAAQLPIGPGAQQEIVIAKDENAQASGLATIQATCPCSAQVVYRDANYSIVGVYGTNGEYITSHMVPTTPQAN</sequence>
<accession>A0A1A9M7Y9</accession>
<keyword evidence="4" id="KW-1185">Reference proteome</keyword>
<organism evidence="2 3">
    <name type="scientific">Xanthomonas floridensis</name>
    <dbReference type="NCBI Taxonomy" id="1843580"/>
    <lineage>
        <taxon>Bacteria</taxon>
        <taxon>Pseudomonadati</taxon>
        <taxon>Pseudomonadota</taxon>
        <taxon>Gammaproteobacteria</taxon>
        <taxon>Lysobacterales</taxon>
        <taxon>Lysobacteraceae</taxon>
        <taxon>Xanthomonas</taxon>
    </lineage>
</organism>
<evidence type="ECO:0000313" key="1">
    <source>
        <dbReference type="EMBL" id="MEA5122971.1"/>
    </source>
</evidence>
<name>A0A1A9M7Y9_9XANT</name>
<dbReference type="RefSeq" id="WP_064510474.1">
    <property type="nucleotide sequence ID" value="NZ_JAYFSN010000002.1"/>
</dbReference>
<dbReference type="Proteomes" id="UP000077659">
    <property type="component" value="Unassembled WGS sequence"/>
</dbReference>
<dbReference type="EMBL" id="JAYFSO010000003">
    <property type="protein sequence ID" value="MEA5122971.1"/>
    <property type="molecule type" value="Genomic_DNA"/>
</dbReference>
<proteinExistence type="predicted"/>